<feature type="domain" description="Response regulatory" evidence="2">
    <location>
        <begin position="2"/>
        <end position="115"/>
    </location>
</feature>
<dbReference type="Gene3D" id="3.40.50.2300">
    <property type="match status" value="1"/>
</dbReference>
<dbReference type="PANTHER" id="PTHR37299:SF1">
    <property type="entry name" value="STAGE 0 SPORULATION PROTEIN A HOMOLOG"/>
    <property type="match status" value="1"/>
</dbReference>
<dbReference type="PROSITE" id="PS50930">
    <property type="entry name" value="HTH_LYTTR"/>
    <property type="match status" value="1"/>
</dbReference>
<sequence>MKVLIIEDEAVAAQRLQILLNDYDSSIQVLGCLDSIEESVAWLQQHEHPDILLLDIQLADGFSFEILKRTNFKKPVIFTTAYNSYALEAFRYFSIDYLLKPVSFENLKTALDKFRLITNINVDYSNLFTALKDFSGEQYKERFLAKVGQKLVFVKTSDIVYFRAADKVVYIIDKQGNKLPIDYTLEKLETLLHPRRFFRLNRKVIVSIDSIAQVKPYYNSRLMLYLKDGHKSDDMIISRERVPEFREWAEKS</sequence>
<keyword evidence="5" id="KW-1185">Reference proteome</keyword>
<dbReference type="SMART" id="SM00850">
    <property type="entry name" value="LytTR"/>
    <property type="match status" value="1"/>
</dbReference>
<dbReference type="InterPro" id="IPR011006">
    <property type="entry name" value="CheY-like_superfamily"/>
</dbReference>
<feature type="modified residue" description="4-aspartylphosphate" evidence="1">
    <location>
        <position position="55"/>
    </location>
</feature>
<name>A0A8J8FAH8_9BACT</name>
<evidence type="ECO:0000259" key="3">
    <source>
        <dbReference type="PROSITE" id="PS50930"/>
    </source>
</evidence>
<comment type="caution">
    <text evidence="4">The sequence shown here is derived from an EMBL/GenBank/DDBJ whole genome shotgun (WGS) entry which is preliminary data.</text>
</comment>
<dbReference type="InterPro" id="IPR001789">
    <property type="entry name" value="Sig_transdc_resp-reg_receiver"/>
</dbReference>
<dbReference type="InterPro" id="IPR046947">
    <property type="entry name" value="LytR-like"/>
</dbReference>
<dbReference type="PROSITE" id="PS50110">
    <property type="entry name" value="RESPONSE_REGULATORY"/>
    <property type="match status" value="1"/>
</dbReference>
<dbReference type="GO" id="GO:0003677">
    <property type="term" value="F:DNA binding"/>
    <property type="evidence" value="ECO:0007669"/>
    <property type="project" value="InterPro"/>
</dbReference>
<keyword evidence="1" id="KW-0597">Phosphoprotein</keyword>
<evidence type="ECO:0000256" key="1">
    <source>
        <dbReference type="PROSITE-ProRule" id="PRU00169"/>
    </source>
</evidence>
<feature type="domain" description="HTH LytTR-type" evidence="3">
    <location>
        <begin position="143"/>
        <end position="251"/>
    </location>
</feature>
<dbReference type="Proteomes" id="UP000598971">
    <property type="component" value="Unassembled WGS sequence"/>
</dbReference>
<evidence type="ECO:0000313" key="4">
    <source>
        <dbReference type="EMBL" id="NNV54175.1"/>
    </source>
</evidence>
<protein>
    <submittedName>
        <fullName evidence="4">Response regulator</fullName>
    </submittedName>
</protein>
<gene>
    <name evidence="4" type="ORF">GD597_01800</name>
</gene>
<dbReference type="AlphaFoldDB" id="A0A8J8FAH8"/>
<proteinExistence type="predicted"/>
<dbReference type="EMBL" id="WHPF01000001">
    <property type="protein sequence ID" value="NNV54175.1"/>
    <property type="molecule type" value="Genomic_DNA"/>
</dbReference>
<accession>A0A8J8FAH8</accession>
<evidence type="ECO:0000259" key="2">
    <source>
        <dbReference type="PROSITE" id="PS50110"/>
    </source>
</evidence>
<evidence type="ECO:0000313" key="5">
    <source>
        <dbReference type="Proteomes" id="UP000598971"/>
    </source>
</evidence>
<dbReference type="GO" id="GO:0000156">
    <property type="term" value="F:phosphorelay response regulator activity"/>
    <property type="evidence" value="ECO:0007669"/>
    <property type="project" value="InterPro"/>
</dbReference>
<dbReference type="Pfam" id="PF00072">
    <property type="entry name" value="Response_reg"/>
    <property type="match status" value="1"/>
</dbReference>
<dbReference type="Pfam" id="PF04397">
    <property type="entry name" value="LytTR"/>
    <property type="match status" value="1"/>
</dbReference>
<dbReference type="Gene3D" id="2.40.50.1020">
    <property type="entry name" value="LytTr DNA-binding domain"/>
    <property type="match status" value="1"/>
</dbReference>
<dbReference type="InterPro" id="IPR007492">
    <property type="entry name" value="LytTR_DNA-bd_dom"/>
</dbReference>
<dbReference type="PANTHER" id="PTHR37299">
    <property type="entry name" value="TRANSCRIPTIONAL REGULATOR-RELATED"/>
    <property type="match status" value="1"/>
</dbReference>
<dbReference type="RefSeq" id="WP_171606080.1">
    <property type="nucleotide sequence ID" value="NZ_WHPF01000001.1"/>
</dbReference>
<reference evidence="4" key="1">
    <citation type="submission" date="2019-10" db="EMBL/GenBank/DDBJ databases">
        <title>Draft genome sequence of Panacibacter sp. KCS-6.</title>
        <authorList>
            <person name="Yim K.J."/>
        </authorList>
    </citation>
    <scope>NUCLEOTIDE SEQUENCE</scope>
    <source>
        <strain evidence="4">KCS-6</strain>
    </source>
</reference>
<dbReference type="SMART" id="SM00448">
    <property type="entry name" value="REC"/>
    <property type="match status" value="1"/>
</dbReference>
<dbReference type="SUPFAM" id="SSF52172">
    <property type="entry name" value="CheY-like"/>
    <property type="match status" value="1"/>
</dbReference>
<organism evidence="4 5">
    <name type="scientific">Limnovirga soli</name>
    <dbReference type="NCBI Taxonomy" id="2656915"/>
    <lineage>
        <taxon>Bacteria</taxon>
        <taxon>Pseudomonadati</taxon>
        <taxon>Bacteroidota</taxon>
        <taxon>Chitinophagia</taxon>
        <taxon>Chitinophagales</taxon>
        <taxon>Chitinophagaceae</taxon>
        <taxon>Limnovirga</taxon>
    </lineage>
</organism>